<dbReference type="PANTHER" id="PTHR43798">
    <property type="entry name" value="MONOACYLGLYCEROL LIPASE"/>
    <property type="match status" value="1"/>
</dbReference>
<feature type="domain" description="AB hydrolase-1" evidence="1">
    <location>
        <begin position="14"/>
        <end position="241"/>
    </location>
</feature>
<organism evidence="2 3">
    <name type="scientific">Persicobacter diffluens</name>
    <dbReference type="NCBI Taxonomy" id="981"/>
    <lineage>
        <taxon>Bacteria</taxon>
        <taxon>Pseudomonadati</taxon>
        <taxon>Bacteroidota</taxon>
        <taxon>Cytophagia</taxon>
        <taxon>Cytophagales</taxon>
        <taxon>Persicobacteraceae</taxon>
        <taxon>Persicobacter</taxon>
    </lineage>
</organism>
<dbReference type="PRINTS" id="PR00111">
    <property type="entry name" value="ABHYDROLASE"/>
</dbReference>
<protein>
    <submittedName>
        <fullName evidence="2">Alpha/beta hydrolase</fullName>
    </submittedName>
</protein>
<dbReference type="RefSeq" id="WP_338236908.1">
    <property type="nucleotide sequence ID" value="NZ_BQKE01000001.1"/>
</dbReference>
<dbReference type="GO" id="GO:0016787">
    <property type="term" value="F:hydrolase activity"/>
    <property type="evidence" value="ECO:0007669"/>
    <property type="project" value="UniProtKB-KW"/>
</dbReference>
<evidence type="ECO:0000259" key="1">
    <source>
        <dbReference type="Pfam" id="PF00561"/>
    </source>
</evidence>
<gene>
    <name evidence="2" type="ORF">PEDI_18970</name>
</gene>
<evidence type="ECO:0000313" key="3">
    <source>
        <dbReference type="Proteomes" id="UP001310022"/>
    </source>
</evidence>
<dbReference type="Gene3D" id="3.40.50.1820">
    <property type="entry name" value="alpha/beta hydrolase"/>
    <property type="match status" value="1"/>
</dbReference>
<dbReference type="InterPro" id="IPR029058">
    <property type="entry name" value="AB_hydrolase_fold"/>
</dbReference>
<sequence length="258" mass="29132">MSKYFYTTHGEGFPVIFLHGFCETSQIWEQWINLLPKSFQSIALDLPGFGKSDPIHPKSLEDIARYIADFMEEQGIEKTIMVGHSLGGYITLEFARLFPEKLKGFGLFHSTAYEDAEEKKKNRSKTIEFVREKSVAAFSKDFVKNLFAPANVPLMAKEIKMLSELAAETPKDTFCDYAAAMRDRADAKTVLEQFNRPIFMIAGKEDPAVSLQDSQMQARLSQYITLHQLDNVGHMGMFEAPEETAQMVAGFISAVSKF</sequence>
<reference evidence="2 3" key="1">
    <citation type="submission" date="2021-12" db="EMBL/GenBank/DDBJ databases">
        <title>Genome sequencing of bacteria with rrn-lacking chromosome and rrn-plasmid.</title>
        <authorList>
            <person name="Anda M."/>
            <person name="Iwasaki W."/>
        </authorList>
    </citation>
    <scope>NUCLEOTIDE SEQUENCE [LARGE SCALE GENOMIC DNA]</scope>
    <source>
        <strain evidence="2 3">NBRC 15940</strain>
    </source>
</reference>
<evidence type="ECO:0000313" key="2">
    <source>
        <dbReference type="EMBL" id="GJM61345.1"/>
    </source>
</evidence>
<name>A0AAN5AJ85_9BACT</name>
<dbReference type="Pfam" id="PF00561">
    <property type="entry name" value="Abhydrolase_1"/>
    <property type="match status" value="1"/>
</dbReference>
<comment type="caution">
    <text evidence="2">The sequence shown here is derived from an EMBL/GenBank/DDBJ whole genome shotgun (WGS) entry which is preliminary data.</text>
</comment>
<dbReference type="SUPFAM" id="SSF53474">
    <property type="entry name" value="alpha/beta-Hydrolases"/>
    <property type="match status" value="1"/>
</dbReference>
<keyword evidence="3" id="KW-1185">Reference proteome</keyword>
<dbReference type="AlphaFoldDB" id="A0AAN5AJ85"/>
<proteinExistence type="predicted"/>
<dbReference type="EMBL" id="BQKE01000001">
    <property type="protein sequence ID" value="GJM61345.1"/>
    <property type="molecule type" value="Genomic_DNA"/>
</dbReference>
<keyword evidence="2" id="KW-0378">Hydrolase</keyword>
<dbReference type="InterPro" id="IPR000073">
    <property type="entry name" value="AB_hydrolase_1"/>
</dbReference>
<accession>A0AAN5AJ85</accession>
<dbReference type="InterPro" id="IPR050266">
    <property type="entry name" value="AB_hydrolase_sf"/>
</dbReference>
<dbReference type="Proteomes" id="UP001310022">
    <property type="component" value="Unassembled WGS sequence"/>
</dbReference>